<dbReference type="EMBL" id="DXFZ01000111">
    <property type="protein sequence ID" value="HIW96677.1"/>
    <property type="molecule type" value="Genomic_DNA"/>
</dbReference>
<comment type="catalytic activity">
    <reaction evidence="1">
        <text>a uridine in RNA = a pseudouridine in RNA</text>
        <dbReference type="Rhea" id="RHEA:48348"/>
        <dbReference type="Rhea" id="RHEA-COMP:12068"/>
        <dbReference type="Rhea" id="RHEA-COMP:12069"/>
        <dbReference type="ChEBI" id="CHEBI:65314"/>
        <dbReference type="ChEBI" id="CHEBI:65315"/>
    </reaction>
</comment>
<dbReference type="AlphaFoldDB" id="A0A9D1RZL5"/>
<name>A0A9D1RZL5_9CORY</name>
<evidence type="ECO:0000256" key="1">
    <source>
        <dbReference type="ARBA" id="ARBA00000073"/>
    </source>
</evidence>
<proteinExistence type="predicted"/>
<accession>A0A9D1RZL5</accession>
<sequence length="287" mass="31592">MLRGEVPDDGREYIAAAAGDSPFAAGTILSPGQALFSATPTWVHPELPAEPEWLLGLPIPVVAETEDALVVDKPHGLPSTPNGGLLRATVQSLLRVRRNEPDLVAVHRLDRWTAGLLVLSKRPDTRRMLHQQFQRGEAHKVYRATAPDLPWLEEGQAQLQRLRMLKVKGDPQVKVVGTPQVKGSVMTRTMVTKESTHVGPGGEALATYRLEPATGHTHQLRVLMNHLGAPIVGDDTYPDYHPIPKDVRPEEPLQLVAEEIEMRLEAASTRRTRVQRGRGAQSALSHE</sequence>
<dbReference type="Gene3D" id="3.30.2350.10">
    <property type="entry name" value="Pseudouridine synthase"/>
    <property type="match status" value="1"/>
</dbReference>
<comment type="caution">
    <text evidence="6">The sequence shown here is derived from an EMBL/GenBank/DDBJ whole genome shotgun (WGS) entry which is preliminary data.</text>
</comment>
<dbReference type="InterPro" id="IPR050188">
    <property type="entry name" value="RluA_PseudoU_synthase"/>
</dbReference>
<reference evidence="6" key="1">
    <citation type="journal article" date="2021" name="PeerJ">
        <title>Extensive microbial diversity within the chicken gut microbiome revealed by metagenomics and culture.</title>
        <authorList>
            <person name="Gilroy R."/>
            <person name="Ravi A."/>
            <person name="Getino M."/>
            <person name="Pursley I."/>
            <person name="Horton D.L."/>
            <person name="Alikhan N.F."/>
            <person name="Baker D."/>
            <person name="Gharbi K."/>
            <person name="Hall N."/>
            <person name="Watson M."/>
            <person name="Adriaenssens E.M."/>
            <person name="Foster-Nyarko E."/>
            <person name="Jarju S."/>
            <person name="Secka A."/>
            <person name="Antonio M."/>
            <person name="Oren A."/>
            <person name="Chaudhuri R.R."/>
            <person name="La Ragione R."/>
            <person name="Hildebrand F."/>
            <person name="Pallen M.J."/>
        </authorList>
    </citation>
    <scope>NUCLEOTIDE SEQUENCE</scope>
    <source>
        <strain evidence="6">4376</strain>
    </source>
</reference>
<dbReference type="Pfam" id="PF00849">
    <property type="entry name" value="PseudoU_synth_2"/>
    <property type="match status" value="1"/>
</dbReference>
<dbReference type="Proteomes" id="UP000824189">
    <property type="component" value="Unassembled WGS sequence"/>
</dbReference>
<gene>
    <name evidence="6" type="ORF">H9867_09420</name>
</gene>
<dbReference type="InterPro" id="IPR006145">
    <property type="entry name" value="PsdUridine_synth_RsuA/RluA"/>
</dbReference>
<dbReference type="GO" id="GO:0140098">
    <property type="term" value="F:catalytic activity, acting on RNA"/>
    <property type="evidence" value="ECO:0007669"/>
    <property type="project" value="UniProtKB-ARBA"/>
</dbReference>
<protein>
    <recommendedName>
        <fullName evidence="2">RNA pseudouridylate synthase</fullName>
    </recommendedName>
    <alternativeName>
        <fullName evidence="3">RNA-uridine isomerase</fullName>
    </alternativeName>
</protein>
<dbReference type="InterPro" id="IPR006224">
    <property type="entry name" value="PsdUridine_synth_RluA-like_CS"/>
</dbReference>
<dbReference type="PROSITE" id="PS01129">
    <property type="entry name" value="PSI_RLU"/>
    <property type="match status" value="1"/>
</dbReference>
<evidence type="ECO:0000313" key="7">
    <source>
        <dbReference type="Proteomes" id="UP000824189"/>
    </source>
</evidence>
<feature type="region of interest" description="Disordered" evidence="4">
    <location>
        <begin position="267"/>
        <end position="287"/>
    </location>
</feature>
<evidence type="ECO:0000256" key="4">
    <source>
        <dbReference type="SAM" id="MobiDB-lite"/>
    </source>
</evidence>
<dbReference type="GO" id="GO:0000455">
    <property type="term" value="P:enzyme-directed rRNA pseudouridine synthesis"/>
    <property type="evidence" value="ECO:0007669"/>
    <property type="project" value="TreeGrafter"/>
</dbReference>
<dbReference type="PANTHER" id="PTHR21600">
    <property type="entry name" value="MITOCHONDRIAL RNA PSEUDOURIDINE SYNTHASE"/>
    <property type="match status" value="1"/>
</dbReference>
<dbReference type="InterPro" id="IPR020103">
    <property type="entry name" value="PsdUridine_synth_cat_dom_sf"/>
</dbReference>
<dbReference type="GO" id="GO:0003723">
    <property type="term" value="F:RNA binding"/>
    <property type="evidence" value="ECO:0007669"/>
    <property type="project" value="InterPro"/>
</dbReference>
<dbReference type="GO" id="GO:0009982">
    <property type="term" value="F:pseudouridine synthase activity"/>
    <property type="evidence" value="ECO:0007669"/>
    <property type="project" value="InterPro"/>
</dbReference>
<evidence type="ECO:0000259" key="5">
    <source>
        <dbReference type="Pfam" id="PF00849"/>
    </source>
</evidence>
<evidence type="ECO:0000313" key="6">
    <source>
        <dbReference type="EMBL" id="HIW96677.1"/>
    </source>
</evidence>
<dbReference type="PANTHER" id="PTHR21600:SF84">
    <property type="entry name" value="PSEUDOURIDINE SYNTHASE RSUA_RLUA-LIKE DOMAIN-CONTAINING PROTEIN"/>
    <property type="match status" value="1"/>
</dbReference>
<reference evidence="6" key="2">
    <citation type="submission" date="2021-04" db="EMBL/GenBank/DDBJ databases">
        <authorList>
            <person name="Gilroy R."/>
        </authorList>
    </citation>
    <scope>NUCLEOTIDE SEQUENCE</scope>
    <source>
        <strain evidence="6">4376</strain>
    </source>
</reference>
<evidence type="ECO:0000256" key="3">
    <source>
        <dbReference type="ARBA" id="ARBA00033164"/>
    </source>
</evidence>
<dbReference type="SUPFAM" id="SSF55120">
    <property type="entry name" value="Pseudouridine synthase"/>
    <property type="match status" value="1"/>
</dbReference>
<evidence type="ECO:0000256" key="2">
    <source>
        <dbReference type="ARBA" id="ARBA00031870"/>
    </source>
</evidence>
<feature type="domain" description="Pseudouridine synthase RsuA/RluA-like" evidence="5">
    <location>
        <begin position="69"/>
        <end position="226"/>
    </location>
</feature>
<organism evidence="6 7">
    <name type="scientific">Candidatus Corynebacterium gallistercoris</name>
    <dbReference type="NCBI Taxonomy" id="2838530"/>
    <lineage>
        <taxon>Bacteria</taxon>
        <taxon>Bacillati</taxon>
        <taxon>Actinomycetota</taxon>
        <taxon>Actinomycetes</taxon>
        <taxon>Mycobacteriales</taxon>
        <taxon>Corynebacteriaceae</taxon>
        <taxon>Corynebacterium</taxon>
    </lineage>
</organism>